<protein>
    <submittedName>
        <fullName evidence="1">Uncharacterized protein</fullName>
    </submittedName>
</protein>
<evidence type="ECO:0000313" key="2">
    <source>
        <dbReference type="Proteomes" id="UP000095472"/>
    </source>
</evidence>
<name>A0ACD5GV15_9CYAN</name>
<proteinExistence type="predicted"/>
<evidence type="ECO:0000313" key="1">
    <source>
        <dbReference type="EMBL" id="XPM64119.1"/>
    </source>
</evidence>
<dbReference type="EMBL" id="CP182909">
    <property type="protein sequence ID" value="XPM64119.1"/>
    <property type="molecule type" value="Genomic_DNA"/>
</dbReference>
<organism evidence="1 2">
    <name type="scientific">Desertifilum tharense IPPAS B-1220</name>
    <dbReference type="NCBI Taxonomy" id="1781255"/>
    <lineage>
        <taxon>Bacteria</taxon>
        <taxon>Bacillati</taxon>
        <taxon>Cyanobacteriota</taxon>
        <taxon>Cyanophyceae</taxon>
        <taxon>Desertifilales</taxon>
        <taxon>Desertifilaceae</taxon>
        <taxon>Desertifilum</taxon>
    </lineage>
</organism>
<sequence length="64" mass="7240">MFISQLIPAILAVASSYEFPKNPIHKSNQAMLNRANREFPDAFNRFNNPIGILPHIHPKTPPNC</sequence>
<gene>
    <name evidence="1" type="ORF">BH720_034720</name>
</gene>
<reference evidence="1 2" key="1">
    <citation type="journal article" date="2016" name="Genome Announc.">
        <title>Draft Genome Sequence of the Thermotolerant Cyanobacterium Desertifilum sp. IPPAS B-1220.</title>
        <authorList>
            <person name="Mironov K.S."/>
            <person name="Sinetova M.A."/>
            <person name="Bolatkhan K."/>
            <person name="Zayadan B.K."/>
            <person name="Ustinova V.V."/>
            <person name="Kupriyanova E.V."/>
            <person name="Skrypnik A.N."/>
            <person name="Gogoleva N.E."/>
            <person name="Gogolev Y.V."/>
            <person name="Los D.A."/>
        </authorList>
    </citation>
    <scope>NUCLEOTIDE SEQUENCE [LARGE SCALE GENOMIC DNA]</scope>
    <source>
        <strain evidence="1 2">IPPAS B-1220</strain>
    </source>
</reference>
<keyword evidence="2" id="KW-1185">Reference proteome</keyword>
<accession>A0ACD5GV15</accession>
<dbReference type="Proteomes" id="UP000095472">
    <property type="component" value="Chromosome"/>
</dbReference>